<accession>A0A327JU76</accession>
<sequence>MSLAQIHIAKKDLGLEDDDYRAVLERVTGKTSSAVMTPGERGRVLDEFRRLGWTPQQKRKGLDGPFAKKVQALWIAGWNLGLIRDRRDSALIAFVKRQTGIDHTRWLVDSGDAAKVIEALKGWLAREGGVEWTKHSDPRDAVLSAQLRELAALNLRPSNSRHGEIVGHMHELGVFLRNVGKG</sequence>
<proteinExistence type="predicted"/>
<dbReference type="OrthoDB" id="7353918at2"/>
<keyword evidence="2" id="KW-1185">Reference proteome</keyword>
<dbReference type="AlphaFoldDB" id="A0A327JU76"/>
<evidence type="ECO:0000313" key="2">
    <source>
        <dbReference type="Proteomes" id="UP000249299"/>
    </source>
</evidence>
<dbReference type="Pfam" id="PF06252">
    <property type="entry name" value="GemA"/>
    <property type="match status" value="1"/>
</dbReference>
<organism evidence="1 2">
    <name type="scientific">Rhodobium orientis</name>
    <dbReference type="NCBI Taxonomy" id="34017"/>
    <lineage>
        <taxon>Bacteria</taxon>
        <taxon>Pseudomonadati</taxon>
        <taxon>Pseudomonadota</taxon>
        <taxon>Alphaproteobacteria</taxon>
        <taxon>Hyphomicrobiales</taxon>
        <taxon>Rhodobiaceae</taxon>
        <taxon>Rhodobium</taxon>
    </lineage>
</organism>
<evidence type="ECO:0000313" key="1">
    <source>
        <dbReference type="EMBL" id="RAI29023.1"/>
    </source>
</evidence>
<name>A0A327JU76_9HYPH</name>
<comment type="caution">
    <text evidence="1">The sequence shown here is derived from an EMBL/GenBank/DDBJ whole genome shotgun (WGS) entry which is preliminary data.</text>
</comment>
<dbReference type="EMBL" id="NPEV01000006">
    <property type="protein sequence ID" value="RAI29023.1"/>
    <property type="molecule type" value="Genomic_DNA"/>
</dbReference>
<reference evidence="1 2" key="1">
    <citation type="submission" date="2017-07" db="EMBL/GenBank/DDBJ databases">
        <title>Draft Genome Sequences of Select Purple Nonsulfur Bacteria.</title>
        <authorList>
            <person name="Lasarre B."/>
            <person name="Mckinlay J.B."/>
        </authorList>
    </citation>
    <scope>NUCLEOTIDE SEQUENCE [LARGE SCALE GENOMIC DNA]</scope>
    <source>
        <strain evidence="1 2">DSM 11290</strain>
    </source>
</reference>
<dbReference type="RefSeq" id="WP_111433163.1">
    <property type="nucleotide sequence ID" value="NZ_JACIGG010000004.1"/>
</dbReference>
<dbReference type="InterPro" id="IPR009363">
    <property type="entry name" value="Phage_Mu_Gp16"/>
</dbReference>
<dbReference type="Proteomes" id="UP000249299">
    <property type="component" value="Unassembled WGS sequence"/>
</dbReference>
<protein>
    <recommendedName>
        <fullName evidence="3">GemA protein</fullName>
    </recommendedName>
</protein>
<evidence type="ECO:0008006" key="3">
    <source>
        <dbReference type="Google" id="ProtNLM"/>
    </source>
</evidence>
<gene>
    <name evidence="1" type="ORF">CH339_04900</name>
</gene>